<name>A0A0G1KNH7_9BACT</name>
<dbReference type="Proteomes" id="UP000034172">
    <property type="component" value="Unassembled WGS sequence"/>
</dbReference>
<dbReference type="SUPFAM" id="SSF53756">
    <property type="entry name" value="UDP-Glycosyltransferase/glycogen phosphorylase"/>
    <property type="match status" value="1"/>
</dbReference>
<reference evidence="4 5" key="1">
    <citation type="journal article" date="2015" name="Nature">
        <title>rRNA introns, odd ribosomes, and small enigmatic genomes across a large radiation of phyla.</title>
        <authorList>
            <person name="Brown C.T."/>
            <person name="Hug L.A."/>
            <person name="Thomas B.C."/>
            <person name="Sharon I."/>
            <person name="Castelle C.J."/>
            <person name="Singh A."/>
            <person name="Wilkins M.J."/>
            <person name="Williams K.H."/>
            <person name="Banfield J.F."/>
        </authorList>
    </citation>
    <scope>NUCLEOTIDE SEQUENCE [LARGE SCALE GENOMIC DNA]</scope>
</reference>
<evidence type="ECO:0000259" key="2">
    <source>
        <dbReference type="Pfam" id="PF00534"/>
    </source>
</evidence>
<organism evidence="4 5">
    <name type="scientific">Candidatus Collierbacteria bacterium GW2011_GWC2_44_18</name>
    <dbReference type="NCBI Taxonomy" id="1618392"/>
    <lineage>
        <taxon>Bacteria</taxon>
        <taxon>Candidatus Collieribacteriota</taxon>
    </lineage>
</organism>
<keyword evidence="1" id="KW-0808">Transferase</keyword>
<gene>
    <name evidence="4" type="ORF">UW41_C0005G0022</name>
</gene>
<dbReference type="GO" id="GO:0016757">
    <property type="term" value="F:glycosyltransferase activity"/>
    <property type="evidence" value="ECO:0007669"/>
    <property type="project" value="InterPro"/>
</dbReference>
<dbReference type="Pfam" id="PF13439">
    <property type="entry name" value="Glyco_transf_4"/>
    <property type="match status" value="1"/>
</dbReference>
<proteinExistence type="predicted"/>
<comment type="caution">
    <text evidence="4">The sequence shown here is derived from an EMBL/GenBank/DDBJ whole genome shotgun (WGS) entry which is preliminary data.</text>
</comment>
<dbReference type="AlphaFoldDB" id="A0A0G1KNH7"/>
<evidence type="ECO:0000313" key="4">
    <source>
        <dbReference type="EMBL" id="KKT49519.1"/>
    </source>
</evidence>
<dbReference type="PANTHER" id="PTHR46401">
    <property type="entry name" value="GLYCOSYLTRANSFERASE WBBK-RELATED"/>
    <property type="match status" value="1"/>
</dbReference>
<protein>
    <recommendedName>
        <fullName evidence="6">Mannosyltransferase B-like protein</fullName>
    </recommendedName>
</protein>
<dbReference type="GO" id="GO:0009103">
    <property type="term" value="P:lipopolysaccharide biosynthetic process"/>
    <property type="evidence" value="ECO:0007669"/>
    <property type="project" value="TreeGrafter"/>
</dbReference>
<evidence type="ECO:0008006" key="6">
    <source>
        <dbReference type="Google" id="ProtNLM"/>
    </source>
</evidence>
<dbReference type="EMBL" id="LCIE01000005">
    <property type="protein sequence ID" value="KKT49519.1"/>
    <property type="molecule type" value="Genomic_DNA"/>
</dbReference>
<sequence>MRIGIDARLYGLEHAGLGRYVTEMVNEVLRTDTKNDYVLFLDSSHAKEFQNRKRVKVIVTQIPIYGFLEQIVLPLIFTREKLDLLHIPHFNAPLFYPGKFILTIHDLIKHESKGKETTTRQPWIYFIKRLGYIFLTHNIVRRATHIIVPSEFVRQDVSQKLHVKTEKISITYEAVSSRITKVRLTESEKNKILFRYGLSQPFVVYTGSTYPHKNVELLINAIIKHNETKEVDLQLALIGARPVFWERMQKKILDKGVGHWVKQLGFLADEDVSKIYSLALALVHPSKMEGFGLTGMEAMNVGLPVISSNASCLPEVYGEAALFFDPDSVEDLVEKMETLISDIDLREKLSNVGPLQAKKYSWARMGRETVAIYNKFLK</sequence>
<evidence type="ECO:0000259" key="3">
    <source>
        <dbReference type="Pfam" id="PF13439"/>
    </source>
</evidence>
<dbReference type="Pfam" id="PF00534">
    <property type="entry name" value="Glycos_transf_1"/>
    <property type="match status" value="1"/>
</dbReference>
<dbReference type="STRING" id="1618392.UW41_C0005G0022"/>
<feature type="domain" description="Glycosyl transferase family 1" evidence="2">
    <location>
        <begin position="199"/>
        <end position="351"/>
    </location>
</feature>
<dbReference type="CDD" id="cd03809">
    <property type="entry name" value="GT4_MtfB-like"/>
    <property type="match status" value="1"/>
</dbReference>
<dbReference type="InterPro" id="IPR028098">
    <property type="entry name" value="Glyco_trans_4-like_N"/>
</dbReference>
<evidence type="ECO:0000256" key="1">
    <source>
        <dbReference type="ARBA" id="ARBA00022679"/>
    </source>
</evidence>
<evidence type="ECO:0000313" key="5">
    <source>
        <dbReference type="Proteomes" id="UP000034172"/>
    </source>
</evidence>
<accession>A0A0G1KNH7</accession>
<dbReference type="PANTHER" id="PTHR46401:SF2">
    <property type="entry name" value="GLYCOSYLTRANSFERASE WBBK-RELATED"/>
    <property type="match status" value="1"/>
</dbReference>
<dbReference type="Gene3D" id="3.40.50.2000">
    <property type="entry name" value="Glycogen Phosphorylase B"/>
    <property type="match status" value="2"/>
</dbReference>
<feature type="domain" description="Glycosyltransferase subfamily 4-like N-terminal" evidence="3">
    <location>
        <begin position="16"/>
        <end position="175"/>
    </location>
</feature>
<dbReference type="InterPro" id="IPR001296">
    <property type="entry name" value="Glyco_trans_1"/>
</dbReference>